<keyword evidence="7" id="KW-0012">Acyltransferase</keyword>
<evidence type="ECO:0000256" key="1">
    <source>
        <dbReference type="ARBA" id="ARBA00004651"/>
    </source>
</evidence>
<organism evidence="9 10">
    <name type="scientific">Xylanibacillus composti</name>
    <dbReference type="NCBI Taxonomy" id="1572762"/>
    <lineage>
        <taxon>Bacteria</taxon>
        <taxon>Bacillati</taxon>
        <taxon>Bacillota</taxon>
        <taxon>Bacilli</taxon>
        <taxon>Bacillales</taxon>
        <taxon>Paenibacillaceae</taxon>
        <taxon>Xylanibacillus</taxon>
    </lineage>
</organism>
<dbReference type="RefSeq" id="WP_213413695.1">
    <property type="nucleotide sequence ID" value="NZ_BOVK01000061.1"/>
</dbReference>
<keyword evidence="6 7" id="KW-0472">Membrane</keyword>
<sequence length="471" mass="54662">MVFHSPNFLVFFGLLLLLFLFVKKWRLAILAAGNIWFYGSSGLGMLAVFVAVTALVFLAVHGMQRPGFRWLYIVGLVVPILNLVCFKYTLLLLETWGSLTGLPLGPMEQFASSLVLPVGISFYTFQLLAYLIDVRRGELEPTRSFFRFWVFISLFPQLIAGPIMRGKELMPQVDAIQEKSIRWQEIKYGMYLFFVGLAKKILIADPLSLEVNEWFAQGAAMSSTDAWLAAYGFGFQIYFDFSAYSDMAIGLGWMLGFRLIENFRSPYISADPSEFWRRWHISLSRWIRDYVYIGLGGNRKGAARTHLNLLAAMLISGLWHGAMWTFVLWGGLHGLLLILHKLTLKLNRWNWVERLRSFWLYRVVAVAVFFHVVTWTWVFFRAQDFTLAMDMTAKMLAVDWLALWQTPMFMLMVGLYALHLFEYGLRTKEALFSRVWHWVPFPIRGVVYAGFVLAILYMLRGETYDFIYFQF</sequence>
<feature type="transmembrane region" description="Helical" evidence="8">
    <location>
        <begin position="70"/>
        <end position="90"/>
    </location>
</feature>
<dbReference type="Proteomes" id="UP000677918">
    <property type="component" value="Unassembled WGS sequence"/>
</dbReference>
<protein>
    <submittedName>
        <fullName evidence="9">Alginate O-acetyltransferase</fullName>
    </submittedName>
</protein>
<feature type="transmembrane region" description="Helical" evidence="8">
    <location>
        <begin position="441"/>
        <end position="459"/>
    </location>
</feature>
<dbReference type="GO" id="GO:0005886">
    <property type="term" value="C:plasma membrane"/>
    <property type="evidence" value="ECO:0007669"/>
    <property type="project" value="UniProtKB-SubCell"/>
</dbReference>
<dbReference type="GO" id="GO:0042121">
    <property type="term" value="P:alginic acid biosynthetic process"/>
    <property type="evidence" value="ECO:0007669"/>
    <property type="project" value="InterPro"/>
</dbReference>
<dbReference type="EMBL" id="BOVK01000061">
    <property type="protein sequence ID" value="GIQ70888.1"/>
    <property type="molecule type" value="Genomic_DNA"/>
</dbReference>
<feature type="transmembrane region" description="Helical" evidence="8">
    <location>
        <begin position="36"/>
        <end position="58"/>
    </location>
</feature>
<dbReference type="GO" id="GO:0016746">
    <property type="term" value="F:acyltransferase activity"/>
    <property type="evidence" value="ECO:0007669"/>
    <property type="project" value="UniProtKB-KW"/>
</dbReference>
<comment type="similarity">
    <text evidence="2 7">Belongs to the membrane-bound acyltransferase family.</text>
</comment>
<proteinExistence type="inferred from homology"/>
<evidence type="ECO:0000256" key="2">
    <source>
        <dbReference type="ARBA" id="ARBA00010323"/>
    </source>
</evidence>
<dbReference type="InterPro" id="IPR028362">
    <property type="entry name" value="AlgI"/>
</dbReference>
<feature type="transmembrane region" description="Helical" evidence="8">
    <location>
        <begin position="144"/>
        <end position="164"/>
    </location>
</feature>
<evidence type="ECO:0000313" key="9">
    <source>
        <dbReference type="EMBL" id="GIQ70888.1"/>
    </source>
</evidence>
<evidence type="ECO:0000256" key="6">
    <source>
        <dbReference type="ARBA" id="ARBA00023136"/>
    </source>
</evidence>
<accession>A0A8J4H4N1</accession>
<feature type="transmembrane region" description="Helical" evidence="8">
    <location>
        <begin position="309"/>
        <end position="339"/>
    </location>
</feature>
<evidence type="ECO:0000256" key="8">
    <source>
        <dbReference type="SAM" id="Phobius"/>
    </source>
</evidence>
<gene>
    <name evidence="9" type="ORF">XYCOK13_37120</name>
</gene>
<reference evidence="9" key="1">
    <citation type="submission" date="2021-04" db="EMBL/GenBank/DDBJ databases">
        <title>Draft genome sequence of Xylanibacillus composti strain K13.</title>
        <authorList>
            <person name="Uke A."/>
            <person name="Chhe C."/>
            <person name="Baramee S."/>
            <person name="Kosugi A."/>
        </authorList>
    </citation>
    <scope>NUCLEOTIDE SEQUENCE</scope>
    <source>
        <strain evidence="9">K13</strain>
    </source>
</reference>
<keyword evidence="7" id="KW-0808">Transferase</keyword>
<dbReference type="InterPro" id="IPR004299">
    <property type="entry name" value="MBOAT_fam"/>
</dbReference>
<keyword evidence="10" id="KW-1185">Reference proteome</keyword>
<keyword evidence="4 8" id="KW-0812">Transmembrane</keyword>
<keyword evidence="3 7" id="KW-1003">Cell membrane</keyword>
<dbReference type="Pfam" id="PF03062">
    <property type="entry name" value="MBOAT"/>
    <property type="match status" value="1"/>
</dbReference>
<feature type="transmembrane region" description="Helical" evidence="8">
    <location>
        <begin position="110"/>
        <end position="132"/>
    </location>
</feature>
<keyword evidence="5 8" id="KW-1133">Transmembrane helix</keyword>
<comment type="caution">
    <text evidence="9">The sequence shown here is derived from an EMBL/GenBank/DDBJ whole genome shotgun (WGS) entry which is preliminary data.</text>
</comment>
<dbReference type="PANTHER" id="PTHR13285:SF18">
    <property type="entry name" value="PROTEIN-CYSTEINE N-PALMITOYLTRANSFERASE RASP"/>
    <property type="match status" value="1"/>
</dbReference>
<dbReference type="PANTHER" id="PTHR13285">
    <property type="entry name" value="ACYLTRANSFERASE"/>
    <property type="match status" value="1"/>
</dbReference>
<dbReference type="InterPro" id="IPR051085">
    <property type="entry name" value="MB_O-acyltransferase"/>
</dbReference>
<evidence type="ECO:0000256" key="4">
    <source>
        <dbReference type="ARBA" id="ARBA00022692"/>
    </source>
</evidence>
<feature type="transmembrane region" description="Helical" evidence="8">
    <location>
        <begin position="401"/>
        <end position="421"/>
    </location>
</feature>
<evidence type="ECO:0000256" key="7">
    <source>
        <dbReference type="PIRNR" id="PIRNR016636"/>
    </source>
</evidence>
<evidence type="ECO:0000256" key="5">
    <source>
        <dbReference type="ARBA" id="ARBA00022989"/>
    </source>
</evidence>
<evidence type="ECO:0000256" key="3">
    <source>
        <dbReference type="ARBA" id="ARBA00022475"/>
    </source>
</evidence>
<dbReference type="InterPro" id="IPR024194">
    <property type="entry name" value="Ac/AlaTfrase_AlgI/DltB"/>
</dbReference>
<evidence type="ECO:0000313" key="10">
    <source>
        <dbReference type="Proteomes" id="UP000677918"/>
    </source>
</evidence>
<comment type="subcellular location">
    <subcellularLocation>
        <location evidence="1">Cell membrane</location>
        <topology evidence="1">Multi-pass membrane protein</topology>
    </subcellularLocation>
</comment>
<dbReference type="AlphaFoldDB" id="A0A8J4H4N1"/>
<name>A0A8J4H4N1_9BACL</name>
<dbReference type="PIRSF" id="PIRSF500217">
    <property type="entry name" value="AlgI"/>
    <property type="match status" value="1"/>
</dbReference>
<dbReference type="PIRSF" id="PIRSF016636">
    <property type="entry name" value="AlgI_DltB"/>
    <property type="match status" value="1"/>
</dbReference>
<feature type="transmembrane region" description="Helical" evidence="8">
    <location>
        <begin position="359"/>
        <end position="380"/>
    </location>
</feature>